<keyword evidence="2" id="KW-0812">Transmembrane</keyword>
<proteinExistence type="predicted"/>
<dbReference type="Proteomes" id="UP000499080">
    <property type="component" value="Unassembled WGS sequence"/>
</dbReference>
<evidence type="ECO:0000313" key="4">
    <source>
        <dbReference type="Proteomes" id="UP000499080"/>
    </source>
</evidence>
<keyword evidence="4" id="KW-1185">Reference proteome</keyword>
<evidence type="ECO:0000256" key="2">
    <source>
        <dbReference type="SAM" id="Phobius"/>
    </source>
</evidence>
<dbReference type="OrthoDB" id="6424497at2759"/>
<reference evidence="3 4" key="1">
    <citation type="journal article" date="2019" name="Sci. Rep.">
        <title>Orb-weaving spider Araneus ventricosus genome elucidates the spidroin gene catalogue.</title>
        <authorList>
            <person name="Kono N."/>
            <person name="Nakamura H."/>
            <person name="Ohtoshi R."/>
            <person name="Moran D.A.P."/>
            <person name="Shinohara A."/>
            <person name="Yoshida Y."/>
            <person name="Fujiwara M."/>
            <person name="Mori M."/>
            <person name="Tomita M."/>
            <person name="Arakawa K."/>
        </authorList>
    </citation>
    <scope>NUCLEOTIDE SEQUENCE [LARGE SCALE GENOMIC DNA]</scope>
</reference>
<keyword evidence="2" id="KW-0472">Membrane</keyword>
<dbReference type="AlphaFoldDB" id="A0A4Y2HZN7"/>
<feature type="region of interest" description="Disordered" evidence="1">
    <location>
        <begin position="103"/>
        <end position="134"/>
    </location>
</feature>
<dbReference type="EMBL" id="BGPR01002287">
    <property type="protein sequence ID" value="GBM71024.1"/>
    <property type="molecule type" value="Genomic_DNA"/>
</dbReference>
<accession>A0A4Y2HZN7</accession>
<feature type="transmembrane region" description="Helical" evidence="2">
    <location>
        <begin position="27"/>
        <end position="47"/>
    </location>
</feature>
<feature type="compositionally biased region" description="Basic and acidic residues" evidence="1">
    <location>
        <begin position="121"/>
        <end position="134"/>
    </location>
</feature>
<keyword evidence="2" id="KW-1133">Transmembrane helix</keyword>
<name>A0A4Y2HZN7_ARAVE</name>
<gene>
    <name evidence="3" type="ORF">AVEN_56663_1</name>
</gene>
<evidence type="ECO:0000256" key="1">
    <source>
        <dbReference type="SAM" id="MobiDB-lite"/>
    </source>
</evidence>
<protein>
    <submittedName>
        <fullName evidence="3">Uncharacterized protein</fullName>
    </submittedName>
</protein>
<evidence type="ECO:0000313" key="3">
    <source>
        <dbReference type="EMBL" id="GBM71024.1"/>
    </source>
</evidence>
<sequence>MTLRTEIRDIVRFPRQRKSVRKNMKPLTFFIFFCGTIGTISMLPQGAPNDDAVLLPSPSADRPHHVQRRVIEEEDDPFFGDPAIRFFLRMLMSPFSIFSPERKARPHASKLSAGRNSTDQKMAKSENMEKMNETEKSDAIFGKIESKPKRSDEFGVAHRKHFRFDSFPFVFHRPAAERSGPVDPEMTETADDISTGKHFGKLGTLKTAVKSKNDDKLCCIRYYNDVCNDLISVDLSSHRPINNAASLTMKVKILIPVEE</sequence>
<comment type="caution">
    <text evidence="3">The sequence shown here is derived from an EMBL/GenBank/DDBJ whole genome shotgun (WGS) entry which is preliminary data.</text>
</comment>
<organism evidence="3 4">
    <name type="scientific">Araneus ventricosus</name>
    <name type="common">Orbweaver spider</name>
    <name type="synonym">Epeira ventricosa</name>
    <dbReference type="NCBI Taxonomy" id="182803"/>
    <lineage>
        <taxon>Eukaryota</taxon>
        <taxon>Metazoa</taxon>
        <taxon>Ecdysozoa</taxon>
        <taxon>Arthropoda</taxon>
        <taxon>Chelicerata</taxon>
        <taxon>Arachnida</taxon>
        <taxon>Araneae</taxon>
        <taxon>Araneomorphae</taxon>
        <taxon>Entelegynae</taxon>
        <taxon>Araneoidea</taxon>
        <taxon>Araneidae</taxon>
        <taxon>Araneus</taxon>
    </lineage>
</organism>